<dbReference type="Proteomes" id="UP000015106">
    <property type="component" value="Chromosome 3"/>
</dbReference>
<evidence type="ECO:0008006" key="4">
    <source>
        <dbReference type="Google" id="ProtNLM"/>
    </source>
</evidence>
<reference evidence="2" key="3">
    <citation type="submission" date="2022-06" db="UniProtKB">
        <authorList>
            <consortium name="EnsemblPlants"/>
        </authorList>
    </citation>
    <scope>IDENTIFICATION</scope>
</reference>
<evidence type="ECO:0000256" key="1">
    <source>
        <dbReference type="SAM" id="MobiDB-lite"/>
    </source>
</evidence>
<dbReference type="InterPro" id="IPR016197">
    <property type="entry name" value="Chromo-like_dom_sf"/>
</dbReference>
<keyword evidence="3" id="KW-1185">Reference proteome</keyword>
<evidence type="ECO:0000313" key="2">
    <source>
        <dbReference type="EnsemblPlants" id="TuG1812G0300002854.01.T01.cds334297"/>
    </source>
</evidence>
<proteinExistence type="predicted"/>
<evidence type="ECO:0000313" key="3">
    <source>
        <dbReference type="Proteomes" id="UP000015106"/>
    </source>
</evidence>
<sequence>MVVEPQVPHCTDDLAVPVEILQTRWRRKNNSMRKQVKVRWSNSASLGITWEDKDSLKARFPHSEAWGQASSQGEGDVSDPDMQDPLGSHSNDT</sequence>
<protein>
    <recommendedName>
        <fullName evidence="4">Chromo domain-containing protein</fullName>
    </recommendedName>
</protein>
<feature type="region of interest" description="Disordered" evidence="1">
    <location>
        <begin position="63"/>
        <end position="93"/>
    </location>
</feature>
<dbReference type="AlphaFoldDB" id="A0A8R7PU79"/>
<name>A0A8R7PU79_TRIUA</name>
<reference evidence="2" key="2">
    <citation type="submission" date="2018-03" db="EMBL/GenBank/DDBJ databases">
        <title>The Triticum urartu genome reveals the dynamic nature of wheat genome evolution.</title>
        <authorList>
            <person name="Ling H."/>
            <person name="Ma B."/>
            <person name="Shi X."/>
            <person name="Liu H."/>
            <person name="Dong L."/>
            <person name="Sun H."/>
            <person name="Cao Y."/>
            <person name="Gao Q."/>
            <person name="Zheng S."/>
            <person name="Li Y."/>
            <person name="Yu Y."/>
            <person name="Du H."/>
            <person name="Qi M."/>
            <person name="Li Y."/>
            <person name="Yu H."/>
            <person name="Cui Y."/>
            <person name="Wang N."/>
            <person name="Chen C."/>
            <person name="Wu H."/>
            <person name="Zhao Y."/>
            <person name="Zhang J."/>
            <person name="Li Y."/>
            <person name="Zhou W."/>
            <person name="Zhang B."/>
            <person name="Hu W."/>
            <person name="Eijk M."/>
            <person name="Tang J."/>
            <person name="Witsenboer H."/>
            <person name="Zhao S."/>
            <person name="Li Z."/>
            <person name="Zhang A."/>
            <person name="Wang D."/>
            <person name="Liang C."/>
        </authorList>
    </citation>
    <scope>NUCLEOTIDE SEQUENCE [LARGE SCALE GENOMIC DNA]</scope>
    <source>
        <strain evidence="2">cv. G1812</strain>
    </source>
</reference>
<dbReference type="EnsemblPlants" id="TuG1812G0300002854.01.T01">
    <property type="protein sequence ID" value="TuG1812G0300002854.01.T01.cds334297"/>
    <property type="gene ID" value="TuG1812G0300002854.01"/>
</dbReference>
<dbReference type="SUPFAM" id="SSF54160">
    <property type="entry name" value="Chromo domain-like"/>
    <property type="match status" value="1"/>
</dbReference>
<organism evidence="2 3">
    <name type="scientific">Triticum urartu</name>
    <name type="common">Red wild einkorn</name>
    <name type="synonym">Crithodium urartu</name>
    <dbReference type="NCBI Taxonomy" id="4572"/>
    <lineage>
        <taxon>Eukaryota</taxon>
        <taxon>Viridiplantae</taxon>
        <taxon>Streptophyta</taxon>
        <taxon>Embryophyta</taxon>
        <taxon>Tracheophyta</taxon>
        <taxon>Spermatophyta</taxon>
        <taxon>Magnoliopsida</taxon>
        <taxon>Liliopsida</taxon>
        <taxon>Poales</taxon>
        <taxon>Poaceae</taxon>
        <taxon>BOP clade</taxon>
        <taxon>Pooideae</taxon>
        <taxon>Triticodae</taxon>
        <taxon>Triticeae</taxon>
        <taxon>Triticinae</taxon>
        <taxon>Triticum</taxon>
    </lineage>
</organism>
<dbReference type="Gramene" id="TuG1812G0300002854.01.T01">
    <property type="protein sequence ID" value="TuG1812G0300002854.01.T01.cds334297"/>
    <property type="gene ID" value="TuG1812G0300002854.01"/>
</dbReference>
<accession>A0A8R7PU79</accession>
<reference evidence="3" key="1">
    <citation type="journal article" date="2013" name="Nature">
        <title>Draft genome of the wheat A-genome progenitor Triticum urartu.</title>
        <authorList>
            <person name="Ling H.Q."/>
            <person name="Zhao S."/>
            <person name="Liu D."/>
            <person name="Wang J."/>
            <person name="Sun H."/>
            <person name="Zhang C."/>
            <person name="Fan H."/>
            <person name="Li D."/>
            <person name="Dong L."/>
            <person name="Tao Y."/>
            <person name="Gao C."/>
            <person name="Wu H."/>
            <person name="Li Y."/>
            <person name="Cui Y."/>
            <person name="Guo X."/>
            <person name="Zheng S."/>
            <person name="Wang B."/>
            <person name="Yu K."/>
            <person name="Liang Q."/>
            <person name="Yang W."/>
            <person name="Lou X."/>
            <person name="Chen J."/>
            <person name="Feng M."/>
            <person name="Jian J."/>
            <person name="Zhang X."/>
            <person name="Luo G."/>
            <person name="Jiang Y."/>
            <person name="Liu J."/>
            <person name="Wang Z."/>
            <person name="Sha Y."/>
            <person name="Zhang B."/>
            <person name="Wu H."/>
            <person name="Tang D."/>
            <person name="Shen Q."/>
            <person name="Xue P."/>
            <person name="Zou S."/>
            <person name="Wang X."/>
            <person name="Liu X."/>
            <person name="Wang F."/>
            <person name="Yang Y."/>
            <person name="An X."/>
            <person name="Dong Z."/>
            <person name="Zhang K."/>
            <person name="Zhang X."/>
            <person name="Luo M.C."/>
            <person name="Dvorak J."/>
            <person name="Tong Y."/>
            <person name="Wang J."/>
            <person name="Yang H."/>
            <person name="Li Z."/>
            <person name="Wang D."/>
            <person name="Zhang A."/>
            <person name="Wang J."/>
        </authorList>
    </citation>
    <scope>NUCLEOTIDE SEQUENCE</scope>
    <source>
        <strain evidence="3">cv. G1812</strain>
    </source>
</reference>